<organism evidence="1 2">
    <name type="scientific">Penicillium rubens (strain ATCC 28089 / DSM 1075 / NRRL 1951 / Wisconsin 54-1255)</name>
    <name type="common">Penicillium chrysogenum</name>
    <dbReference type="NCBI Taxonomy" id="500485"/>
    <lineage>
        <taxon>Eukaryota</taxon>
        <taxon>Fungi</taxon>
        <taxon>Dikarya</taxon>
        <taxon>Ascomycota</taxon>
        <taxon>Pezizomycotina</taxon>
        <taxon>Eurotiomycetes</taxon>
        <taxon>Eurotiomycetidae</taxon>
        <taxon>Eurotiales</taxon>
        <taxon>Aspergillaceae</taxon>
        <taxon>Penicillium</taxon>
        <taxon>Penicillium chrysogenum species complex</taxon>
    </lineage>
</organism>
<accession>B6HX56</accession>
<dbReference type="VEuPathDB" id="FungiDB:PCH_Pc24g02860"/>
<protein>
    <submittedName>
        <fullName evidence="1">Uncharacterized protein</fullName>
    </submittedName>
</protein>
<dbReference type="Proteomes" id="UP000000724">
    <property type="component" value="Contig Pc00c24"/>
</dbReference>
<proteinExistence type="predicted"/>
<evidence type="ECO:0000313" key="1">
    <source>
        <dbReference type="EMBL" id="CAP87194.1"/>
    </source>
</evidence>
<keyword evidence="2" id="KW-1185">Reference proteome</keyword>
<gene>
    <name evidence="1" type="ORF">Pc24g02860</name>
    <name evidence="1" type="ORF">PCH_Pc24g02860</name>
</gene>
<sequence length="105" mass="11665">MGYKEGFDPGLLPHILSGLVVISLAGQKKRELEQNHHNLRRLGCRRAGSTHVREPIGFSKPEAFYLSSCGLSIIGINLYKPSARVIGIAVDLEQMERKCYGSKRV</sequence>
<dbReference type="HOGENOM" id="CLU_2237486_0_0_1"/>
<name>B6HX56_PENRW</name>
<dbReference type="EMBL" id="AM920439">
    <property type="protein sequence ID" value="CAP87194.1"/>
    <property type="molecule type" value="Genomic_DNA"/>
</dbReference>
<reference evidence="1 2" key="1">
    <citation type="journal article" date="2008" name="Nat. Biotechnol.">
        <title>Genome sequencing and analysis of the filamentous fungus Penicillium chrysogenum.</title>
        <authorList>
            <person name="van den Berg M.A."/>
            <person name="Albang R."/>
            <person name="Albermann K."/>
            <person name="Badger J.H."/>
            <person name="Daran J.-M."/>
            <person name="Driessen A.J.M."/>
            <person name="Garcia-Estrada C."/>
            <person name="Fedorova N.D."/>
            <person name="Harris D.M."/>
            <person name="Heijne W.H.M."/>
            <person name="Joardar V.S."/>
            <person name="Kiel J.A.K.W."/>
            <person name="Kovalchuk A."/>
            <person name="Martin J.F."/>
            <person name="Nierman W.C."/>
            <person name="Nijland J.G."/>
            <person name="Pronk J.T."/>
            <person name="Roubos J.A."/>
            <person name="van der Klei I.J."/>
            <person name="van Peij N.N.M.E."/>
            <person name="Veenhuis M."/>
            <person name="von Doehren H."/>
            <person name="Wagner C."/>
            <person name="Wortman J.R."/>
            <person name="Bovenberg R.A.L."/>
        </authorList>
    </citation>
    <scope>NUCLEOTIDE SEQUENCE [LARGE SCALE GENOMIC DNA]</scope>
    <source>
        <strain evidence="2">ATCC 28089 / DSM 1075 / NRRL 1951 / Wisconsin 54-1255</strain>
    </source>
</reference>
<dbReference type="AlphaFoldDB" id="B6HX56"/>
<evidence type="ECO:0000313" key="2">
    <source>
        <dbReference type="Proteomes" id="UP000000724"/>
    </source>
</evidence>